<evidence type="ECO:0000256" key="3">
    <source>
        <dbReference type="ARBA" id="ARBA00012438"/>
    </source>
</evidence>
<dbReference type="Proteomes" id="UP000076567">
    <property type="component" value="Unassembled WGS sequence"/>
</dbReference>
<evidence type="ECO:0000256" key="11">
    <source>
        <dbReference type="ARBA" id="ARBA00022989"/>
    </source>
</evidence>
<dbReference type="InterPro" id="IPR036890">
    <property type="entry name" value="HATPase_C_sf"/>
</dbReference>
<name>A0A163R3F9_9BACL</name>
<keyword evidence="10" id="KW-0067">ATP-binding</keyword>
<dbReference type="SMART" id="SM00387">
    <property type="entry name" value="HATPase_c"/>
    <property type="match status" value="1"/>
</dbReference>
<evidence type="ECO:0000259" key="15">
    <source>
        <dbReference type="PROSITE" id="PS50109"/>
    </source>
</evidence>
<evidence type="ECO:0000256" key="1">
    <source>
        <dbReference type="ARBA" id="ARBA00000085"/>
    </source>
</evidence>
<keyword evidence="18" id="KW-1185">Reference proteome</keyword>
<evidence type="ECO:0000256" key="13">
    <source>
        <dbReference type="ARBA" id="ARBA00023136"/>
    </source>
</evidence>
<keyword evidence="6" id="KW-0808">Transferase</keyword>
<dbReference type="PRINTS" id="PR00344">
    <property type="entry name" value="BCTRLSENSOR"/>
</dbReference>
<feature type="transmembrane region" description="Helical" evidence="14">
    <location>
        <begin position="169"/>
        <end position="188"/>
    </location>
</feature>
<keyword evidence="13 14" id="KW-0472">Membrane</keyword>
<dbReference type="AlphaFoldDB" id="A0A163R3F9"/>
<evidence type="ECO:0000256" key="12">
    <source>
        <dbReference type="ARBA" id="ARBA00023012"/>
    </source>
</evidence>
<comment type="catalytic activity">
    <reaction evidence="1">
        <text>ATP + protein L-histidine = ADP + protein N-phospho-L-histidine.</text>
        <dbReference type="EC" id="2.7.13.3"/>
    </reaction>
</comment>
<dbReference type="InterPro" id="IPR013767">
    <property type="entry name" value="PAS_fold"/>
</dbReference>
<feature type="domain" description="Histidine kinase" evidence="15">
    <location>
        <begin position="330"/>
        <end position="523"/>
    </location>
</feature>
<keyword evidence="11 14" id="KW-1133">Transmembrane helix</keyword>
<dbReference type="GO" id="GO:0005886">
    <property type="term" value="C:plasma membrane"/>
    <property type="evidence" value="ECO:0007669"/>
    <property type="project" value="UniProtKB-SubCell"/>
</dbReference>
<evidence type="ECO:0000256" key="5">
    <source>
        <dbReference type="ARBA" id="ARBA00022553"/>
    </source>
</evidence>
<keyword evidence="12" id="KW-0902">Two-component regulatory system</keyword>
<evidence type="ECO:0000256" key="8">
    <source>
        <dbReference type="ARBA" id="ARBA00022741"/>
    </source>
</evidence>
<feature type="domain" description="PAS" evidence="16">
    <location>
        <begin position="206"/>
        <end position="254"/>
    </location>
</feature>
<dbReference type="SMART" id="SM00091">
    <property type="entry name" value="PAS"/>
    <property type="match status" value="1"/>
</dbReference>
<dbReference type="SUPFAM" id="SSF103190">
    <property type="entry name" value="Sensory domain-like"/>
    <property type="match status" value="1"/>
</dbReference>
<dbReference type="SUPFAM" id="SSF55890">
    <property type="entry name" value="Sporulation response regulatory protein Spo0B"/>
    <property type="match status" value="1"/>
</dbReference>
<reference evidence="18" key="1">
    <citation type="submission" date="2016-01" db="EMBL/GenBank/DDBJ databases">
        <title>Draft genome of Chromobacterium sp. F49.</title>
        <authorList>
            <person name="Hong K.W."/>
        </authorList>
    </citation>
    <scope>NUCLEOTIDE SEQUENCE [LARGE SCALE GENOMIC DNA]</scope>
    <source>
        <strain evidence="18">P7IIIA</strain>
    </source>
</reference>
<dbReference type="PROSITE" id="PS50112">
    <property type="entry name" value="PAS"/>
    <property type="match status" value="1"/>
</dbReference>
<dbReference type="InterPro" id="IPR005467">
    <property type="entry name" value="His_kinase_dom"/>
</dbReference>
<proteinExistence type="predicted"/>
<dbReference type="RefSeq" id="WP_066241517.1">
    <property type="nucleotide sequence ID" value="NZ_LRFC01000023.1"/>
</dbReference>
<dbReference type="EC" id="2.7.13.3" evidence="3"/>
<keyword evidence="9 17" id="KW-0418">Kinase</keyword>
<dbReference type="Pfam" id="PF00989">
    <property type="entry name" value="PAS"/>
    <property type="match status" value="1"/>
</dbReference>
<dbReference type="InterPro" id="IPR033463">
    <property type="entry name" value="sCache_3"/>
</dbReference>
<organism evidence="17 18">
    <name type="scientific">Fictibacillus phosphorivorans</name>
    <dbReference type="NCBI Taxonomy" id="1221500"/>
    <lineage>
        <taxon>Bacteria</taxon>
        <taxon>Bacillati</taxon>
        <taxon>Bacillota</taxon>
        <taxon>Bacilli</taxon>
        <taxon>Bacillales</taxon>
        <taxon>Fictibacillaceae</taxon>
        <taxon>Fictibacillus</taxon>
    </lineage>
</organism>
<sequence length="523" mass="57787">MKLQTKLIVISCSLIFIVITILAVIFQVMFEDTMKKQIGEKALSVSYAVSNNPLVIDAFETENPPERIQPYAEQIRKKTGAHYVVVGNKEGIRYSHPVSERIGKKMVGGDNKSALLGKPSITEATGSLGPAVRGKSPIINSEGKIIGLVSVGYLTDRINEDMWPYKLKILLIGILTLLLGVFGSVLIAKGVKRATHGLEPIEIGLLYKEKSAILEAIREGVIAVNREGNVTLANQTALQMLETKSENLIGNNVLQSIPNTRLVDVIASGKSEFDEQMKLGNTKVVANRVPILDDKGKVMGAVATFRNRNELYRLNEELAQVKGYSEGLRAQTHEFSNKLYLISGLIQLGSYQEALDIITKESDVHQHFTQLIMNQISDPYIGGLLIGKFNRSKELQVDLTIDPASHFKDIPVEIDRQLLITIIGNLIDNAMDAAVENKHTERAVKISLSDYGTQLIFEVEDTGAGIQDTIANKLYQKGFSTKGNDRGYGLYLIKQSVELLNGELFYERTKADTTLFTVIIPKE</sequence>
<gene>
    <name evidence="17" type="ORF">AWM68_07070</name>
</gene>
<dbReference type="OrthoDB" id="9792686at2"/>
<dbReference type="PROSITE" id="PS50109">
    <property type="entry name" value="HIS_KIN"/>
    <property type="match status" value="1"/>
</dbReference>
<dbReference type="SUPFAM" id="SSF55874">
    <property type="entry name" value="ATPase domain of HSP90 chaperone/DNA topoisomerase II/histidine kinase"/>
    <property type="match status" value="1"/>
</dbReference>
<dbReference type="InterPro" id="IPR039506">
    <property type="entry name" value="SPOB_a"/>
</dbReference>
<dbReference type="Pfam" id="PF02518">
    <property type="entry name" value="HATPase_c"/>
    <property type="match status" value="1"/>
</dbReference>
<comment type="subcellular location">
    <subcellularLocation>
        <location evidence="2">Cell membrane</location>
        <topology evidence="2">Multi-pass membrane protein</topology>
    </subcellularLocation>
</comment>
<keyword evidence="5" id="KW-0597">Phosphoprotein</keyword>
<evidence type="ECO:0000256" key="2">
    <source>
        <dbReference type="ARBA" id="ARBA00004651"/>
    </source>
</evidence>
<evidence type="ECO:0000313" key="18">
    <source>
        <dbReference type="Proteomes" id="UP000076567"/>
    </source>
</evidence>
<dbReference type="EMBL" id="LRFC01000023">
    <property type="protein sequence ID" value="KZE66129.1"/>
    <property type="molecule type" value="Genomic_DNA"/>
</dbReference>
<dbReference type="Gene3D" id="3.30.565.10">
    <property type="entry name" value="Histidine kinase-like ATPase, C-terminal domain"/>
    <property type="match status" value="1"/>
</dbReference>
<evidence type="ECO:0000256" key="6">
    <source>
        <dbReference type="ARBA" id="ARBA00022679"/>
    </source>
</evidence>
<keyword evidence="4" id="KW-1003">Cell membrane</keyword>
<dbReference type="GO" id="GO:0006355">
    <property type="term" value="P:regulation of DNA-templated transcription"/>
    <property type="evidence" value="ECO:0007669"/>
    <property type="project" value="InterPro"/>
</dbReference>
<dbReference type="Pfam" id="PF14689">
    <property type="entry name" value="SPOB_a"/>
    <property type="match status" value="1"/>
</dbReference>
<dbReference type="InterPro" id="IPR003594">
    <property type="entry name" value="HATPase_dom"/>
</dbReference>
<evidence type="ECO:0000256" key="14">
    <source>
        <dbReference type="SAM" id="Phobius"/>
    </source>
</evidence>
<evidence type="ECO:0000313" key="17">
    <source>
        <dbReference type="EMBL" id="KZE66129.1"/>
    </source>
</evidence>
<feature type="transmembrane region" description="Helical" evidence="14">
    <location>
        <begin position="7"/>
        <end position="30"/>
    </location>
</feature>
<dbReference type="InterPro" id="IPR035965">
    <property type="entry name" value="PAS-like_dom_sf"/>
</dbReference>
<accession>A0A163R3F9</accession>
<evidence type="ECO:0000259" key="16">
    <source>
        <dbReference type="PROSITE" id="PS50112"/>
    </source>
</evidence>
<dbReference type="Pfam" id="PF17203">
    <property type="entry name" value="sCache_3_2"/>
    <property type="match status" value="1"/>
</dbReference>
<dbReference type="InterPro" id="IPR000014">
    <property type="entry name" value="PAS"/>
</dbReference>
<dbReference type="CDD" id="cd00130">
    <property type="entry name" value="PAS"/>
    <property type="match status" value="1"/>
</dbReference>
<dbReference type="InterPro" id="IPR016120">
    <property type="entry name" value="Sig_transdc_His_kin_SpoOB"/>
</dbReference>
<dbReference type="SUPFAM" id="SSF55785">
    <property type="entry name" value="PYP-like sensor domain (PAS domain)"/>
    <property type="match status" value="1"/>
</dbReference>
<comment type="caution">
    <text evidence="17">The sequence shown here is derived from an EMBL/GenBank/DDBJ whole genome shotgun (WGS) entry which is preliminary data.</text>
</comment>
<dbReference type="InterPro" id="IPR029151">
    <property type="entry name" value="Sensor-like_sf"/>
</dbReference>
<dbReference type="Gene3D" id="3.30.450.20">
    <property type="entry name" value="PAS domain"/>
    <property type="match status" value="2"/>
</dbReference>
<dbReference type="PANTHER" id="PTHR43547:SF3">
    <property type="entry name" value="SENSOR PROTEIN CITS"/>
    <property type="match status" value="1"/>
</dbReference>
<evidence type="ECO:0000256" key="10">
    <source>
        <dbReference type="ARBA" id="ARBA00022840"/>
    </source>
</evidence>
<dbReference type="FunFam" id="3.30.450.20:FF:000018">
    <property type="entry name" value="Sensor histidine kinase DcuS"/>
    <property type="match status" value="1"/>
</dbReference>
<dbReference type="PANTHER" id="PTHR43547">
    <property type="entry name" value="TWO-COMPONENT HISTIDINE KINASE"/>
    <property type="match status" value="1"/>
</dbReference>
<dbReference type="GO" id="GO:0005524">
    <property type="term" value="F:ATP binding"/>
    <property type="evidence" value="ECO:0007669"/>
    <property type="project" value="UniProtKB-KW"/>
</dbReference>
<evidence type="ECO:0000256" key="7">
    <source>
        <dbReference type="ARBA" id="ARBA00022692"/>
    </source>
</evidence>
<evidence type="ECO:0000256" key="4">
    <source>
        <dbReference type="ARBA" id="ARBA00022475"/>
    </source>
</evidence>
<keyword evidence="8" id="KW-0547">Nucleotide-binding</keyword>
<keyword evidence="7 14" id="KW-0812">Transmembrane</keyword>
<dbReference type="Gene3D" id="1.10.287.130">
    <property type="match status" value="1"/>
</dbReference>
<protein>
    <recommendedName>
        <fullName evidence="3">histidine kinase</fullName>
        <ecNumber evidence="3">2.7.13.3</ecNumber>
    </recommendedName>
</protein>
<dbReference type="GO" id="GO:0000155">
    <property type="term" value="F:phosphorelay sensor kinase activity"/>
    <property type="evidence" value="ECO:0007669"/>
    <property type="project" value="InterPro"/>
</dbReference>
<evidence type="ECO:0000256" key="9">
    <source>
        <dbReference type="ARBA" id="ARBA00022777"/>
    </source>
</evidence>
<dbReference type="InterPro" id="IPR004358">
    <property type="entry name" value="Sig_transdc_His_kin-like_C"/>
</dbReference>